<reference evidence="1 2" key="1">
    <citation type="submission" date="2021-01" db="EMBL/GenBank/DDBJ databases">
        <title>Whole genome shotgun sequence of Plantactinospora mayteni NBRC 109088.</title>
        <authorList>
            <person name="Komaki H."/>
            <person name="Tamura T."/>
        </authorList>
    </citation>
    <scope>NUCLEOTIDE SEQUENCE [LARGE SCALE GENOMIC DNA]</scope>
    <source>
        <strain evidence="1 2">NBRC 109088</strain>
    </source>
</reference>
<comment type="caution">
    <text evidence="1">The sequence shown here is derived from an EMBL/GenBank/DDBJ whole genome shotgun (WGS) entry which is preliminary data.</text>
</comment>
<proteinExistence type="predicted"/>
<name>A0ABQ4ERD2_9ACTN</name>
<evidence type="ECO:0008006" key="3">
    <source>
        <dbReference type="Google" id="ProtNLM"/>
    </source>
</evidence>
<accession>A0ABQ4ERD2</accession>
<keyword evidence="2" id="KW-1185">Reference proteome</keyword>
<organism evidence="1 2">
    <name type="scientific">Plantactinospora mayteni</name>
    <dbReference type="NCBI Taxonomy" id="566021"/>
    <lineage>
        <taxon>Bacteria</taxon>
        <taxon>Bacillati</taxon>
        <taxon>Actinomycetota</taxon>
        <taxon>Actinomycetes</taxon>
        <taxon>Micromonosporales</taxon>
        <taxon>Micromonosporaceae</taxon>
        <taxon>Plantactinospora</taxon>
    </lineage>
</organism>
<protein>
    <recommendedName>
        <fullName evidence="3">DUF317 domain-containing protein</fullName>
    </recommendedName>
</protein>
<gene>
    <name evidence="1" type="ORF">Pma05_37470</name>
</gene>
<evidence type="ECO:0000313" key="2">
    <source>
        <dbReference type="Proteomes" id="UP000621500"/>
    </source>
</evidence>
<dbReference type="EMBL" id="BONX01000023">
    <property type="protein sequence ID" value="GIG97174.1"/>
    <property type="molecule type" value="Genomic_DNA"/>
</dbReference>
<sequence length="216" mass="24144">MDPGSYGDQLRYDTVGHVLARLAGYGVVLTPHWPYMFERHQAGSDAVRVTRWTSSGPVQVVVQPDRLTEGREVVDVADGPSHPCWFVETSAFRLRWPAQFTIESPQDQADSTPFYLHGPGEATIFPQGPVPQERLADPHALVAAGQTVLDHRVSEDGSTLTELGYQHNEEEWWQGHWTIRYDSDRLLVFTAQALSAHSTQAREAAEVIAASVERRQ</sequence>
<dbReference type="Proteomes" id="UP000621500">
    <property type="component" value="Unassembled WGS sequence"/>
</dbReference>
<evidence type="ECO:0000313" key="1">
    <source>
        <dbReference type="EMBL" id="GIG97174.1"/>
    </source>
</evidence>